<dbReference type="SMART" id="SM00829">
    <property type="entry name" value="PKS_ER"/>
    <property type="match status" value="1"/>
</dbReference>
<dbReference type="InterPro" id="IPR036291">
    <property type="entry name" value="NAD(P)-bd_dom_sf"/>
</dbReference>
<dbReference type="Pfam" id="PF13602">
    <property type="entry name" value="ADH_zinc_N_2"/>
    <property type="match status" value="1"/>
</dbReference>
<evidence type="ECO:0000259" key="1">
    <source>
        <dbReference type="SMART" id="SM00829"/>
    </source>
</evidence>
<keyword evidence="3" id="KW-1185">Reference proteome</keyword>
<dbReference type="PANTHER" id="PTHR43677:SF4">
    <property type="entry name" value="QUINONE OXIDOREDUCTASE-LIKE PROTEIN 2"/>
    <property type="match status" value="1"/>
</dbReference>
<feature type="domain" description="Enoyl reductase (ER)" evidence="1">
    <location>
        <begin position="10"/>
        <end position="311"/>
    </location>
</feature>
<dbReference type="Pfam" id="PF08240">
    <property type="entry name" value="ADH_N"/>
    <property type="match status" value="1"/>
</dbReference>
<dbReference type="SUPFAM" id="SSF50129">
    <property type="entry name" value="GroES-like"/>
    <property type="match status" value="1"/>
</dbReference>
<name>A0A066YUP8_9ACTN</name>
<sequence length="316" mass="31681">MRAVWLREFGGPEVLVPGEAPDPVAGEGQVLIGVAHANLTFVETQFRATGLGPFTGTVPMIPGNGVGGTVTAVGPGADPALIGRRVISSTGGSGGYAELAAVPAAGLHLVPDGLALDAATALLADGRTARLLLETAAPAPGERVLVLAAAGGVGTLLVQLATAAGLHVVAAAGGPDKLALAAELGAAETLDYRHPDWTAGATPVDLVLDGVGGAVGRAATTLLRNGGRLLSYGLAGGSWTELPEAEIRARGLTVLGLRPTPDAVRRATAHVLAEAAAHRLRPVIGRRFPLARAADAHRAIEARATLGKTLLDVEPA</sequence>
<evidence type="ECO:0000313" key="3">
    <source>
        <dbReference type="Proteomes" id="UP000027178"/>
    </source>
</evidence>
<dbReference type="RefSeq" id="WP_035868468.1">
    <property type="nucleotide sequence ID" value="NZ_KK853997.1"/>
</dbReference>
<dbReference type="Gene3D" id="3.40.50.720">
    <property type="entry name" value="NAD(P)-binding Rossmann-like Domain"/>
    <property type="match status" value="1"/>
</dbReference>
<evidence type="ECO:0000313" key="2">
    <source>
        <dbReference type="EMBL" id="KDN81650.1"/>
    </source>
</evidence>
<dbReference type="InterPro" id="IPR011032">
    <property type="entry name" value="GroES-like_sf"/>
</dbReference>
<dbReference type="GO" id="GO:0016491">
    <property type="term" value="F:oxidoreductase activity"/>
    <property type="evidence" value="ECO:0007669"/>
    <property type="project" value="InterPro"/>
</dbReference>
<gene>
    <name evidence="2" type="ORF">KCH_66120</name>
</gene>
<dbReference type="PANTHER" id="PTHR43677">
    <property type="entry name" value="SHORT-CHAIN DEHYDROGENASE/REDUCTASE"/>
    <property type="match status" value="1"/>
</dbReference>
<dbReference type="Gene3D" id="3.90.180.10">
    <property type="entry name" value="Medium-chain alcohol dehydrogenases, catalytic domain"/>
    <property type="match status" value="1"/>
</dbReference>
<dbReference type="AlphaFoldDB" id="A0A066YUP8"/>
<reference evidence="2 3" key="1">
    <citation type="submission" date="2014-05" db="EMBL/GenBank/DDBJ databases">
        <title>Draft Genome Sequence of Kitasatospora cheerisanensis KCTC 2395.</title>
        <authorList>
            <person name="Nam D.H."/>
        </authorList>
    </citation>
    <scope>NUCLEOTIDE SEQUENCE [LARGE SCALE GENOMIC DNA]</scope>
    <source>
        <strain evidence="2 3">KCTC 2395</strain>
    </source>
</reference>
<dbReference type="SUPFAM" id="SSF51735">
    <property type="entry name" value="NAD(P)-binding Rossmann-fold domains"/>
    <property type="match status" value="1"/>
</dbReference>
<protein>
    <submittedName>
        <fullName evidence="2">NADPH:quinone reductase</fullName>
    </submittedName>
</protein>
<dbReference type="OrthoDB" id="5195079at2"/>
<dbReference type="InterPro" id="IPR013154">
    <property type="entry name" value="ADH-like_N"/>
</dbReference>
<proteinExistence type="predicted"/>
<dbReference type="InterPro" id="IPR020843">
    <property type="entry name" value="ER"/>
</dbReference>
<dbReference type="HOGENOM" id="CLU_026673_3_1_11"/>
<dbReference type="eggNOG" id="COG0604">
    <property type="taxonomic scope" value="Bacteria"/>
</dbReference>
<dbReference type="Proteomes" id="UP000027178">
    <property type="component" value="Unassembled WGS sequence"/>
</dbReference>
<dbReference type="EMBL" id="JNBY01000132">
    <property type="protein sequence ID" value="KDN81650.1"/>
    <property type="molecule type" value="Genomic_DNA"/>
</dbReference>
<dbReference type="InterPro" id="IPR051397">
    <property type="entry name" value="Zn-ADH-like_protein"/>
</dbReference>
<accession>A0A066YUP8</accession>
<organism evidence="2 3">
    <name type="scientific">Kitasatospora cheerisanensis KCTC 2395</name>
    <dbReference type="NCBI Taxonomy" id="1348663"/>
    <lineage>
        <taxon>Bacteria</taxon>
        <taxon>Bacillati</taxon>
        <taxon>Actinomycetota</taxon>
        <taxon>Actinomycetes</taxon>
        <taxon>Kitasatosporales</taxon>
        <taxon>Streptomycetaceae</taxon>
        <taxon>Kitasatospora</taxon>
    </lineage>
</organism>
<comment type="caution">
    <text evidence="2">The sequence shown here is derived from an EMBL/GenBank/DDBJ whole genome shotgun (WGS) entry which is preliminary data.</text>
</comment>
<dbReference type="PATRIC" id="fig|1348663.4.peg.6399"/>